<reference evidence="4" key="2">
    <citation type="journal article" date="2021" name="PeerJ">
        <title>Extensive microbial diversity within the chicken gut microbiome revealed by metagenomics and culture.</title>
        <authorList>
            <person name="Gilroy R."/>
            <person name="Ravi A."/>
            <person name="Getino M."/>
            <person name="Pursley I."/>
            <person name="Horton D.L."/>
            <person name="Alikhan N.F."/>
            <person name="Baker D."/>
            <person name="Gharbi K."/>
            <person name="Hall N."/>
            <person name="Watson M."/>
            <person name="Adriaenssens E.M."/>
            <person name="Foster-Nyarko E."/>
            <person name="Jarju S."/>
            <person name="Secka A."/>
            <person name="Antonio M."/>
            <person name="Oren A."/>
            <person name="Chaudhuri R.R."/>
            <person name="La Ragione R."/>
            <person name="Hildebrand F."/>
            <person name="Pallen M.J."/>
        </authorList>
    </citation>
    <scope>NUCLEOTIDE SEQUENCE</scope>
    <source>
        <strain evidence="4">ChiBcec16-1751</strain>
    </source>
</reference>
<reference evidence="4" key="1">
    <citation type="submission" date="2020-10" db="EMBL/GenBank/DDBJ databases">
        <authorList>
            <person name="Gilroy R."/>
        </authorList>
    </citation>
    <scope>NUCLEOTIDE SEQUENCE</scope>
    <source>
        <strain evidence="4">ChiBcec16-1751</strain>
    </source>
</reference>
<dbReference type="Pfam" id="PF00395">
    <property type="entry name" value="SLH"/>
    <property type="match status" value="2"/>
</dbReference>
<protein>
    <submittedName>
        <fullName evidence="4">S-layer homology domain-containing protein</fullName>
    </submittedName>
</protein>
<dbReference type="AlphaFoldDB" id="A0A9D1FAW0"/>
<gene>
    <name evidence="4" type="ORF">IAA83_08405</name>
</gene>
<accession>A0A9D1FAW0</accession>
<sequence>MKRWMLFLLAAALLVLPVGAYASLPSGWAAEGVQAAATAGLVPESLQTNYDAPITRAEFCALASALYAVWEDAGQVRQQAPQPVSFTDCEDEAVLRCASLGIVNGIGGGRFDPDAPIRRQEAASMLHRLALLRTDADTSPAMPHVFSDGADLRAWSRSDVYWAYENGIMLGTGDNGFNPTAPTPGSNPF</sequence>
<evidence type="ECO:0000313" key="5">
    <source>
        <dbReference type="Proteomes" id="UP000886741"/>
    </source>
</evidence>
<evidence type="ECO:0000313" key="4">
    <source>
        <dbReference type="EMBL" id="HIS65374.1"/>
    </source>
</evidence>
<organism evidence="4 5">
    <name type="scientific">Candidatus Avoscillospira avistercoris</name>
    <dbReference type="NCBI Taxonomy" id="2840707"/>
    <lineage>
        <taxon>Bacteria</taxon>
        <taxon>Bacillati</taxon>
        <taxon>Bacillota</taxon>
        <taxon>Clostridia</taxon>
        <taxon>Eubacteriales</taxon>
        <taxon>Oscillospiraceae</taxon>
        <taxon>Oscillospiraceae incertae sedis</taxon>
        <taxon>Candidatus Avoscillospira</taxon>
    </lineage>
</organism>
<feature type="signal peptide" evidence="2">
    <location>
        <begin position="1"/>
        <end position="22"/>
    </location>
</feature>
<feature type="chain" id="PRO_5039015695" evidence="2">
    <location>
        <begin position="23"/>
        <end position="189"/>
    </location>
</feature>
<evidence type="ECO:0000259" key="3">
    <source>
        <dbReference type="PROSITE" id="PS51272"/>
    </source>
</evidence>
<evidence type="ECO:0000256" key="2">
    <source>
        <dbReference type="SAM" id="SignalP"/>
    </source>
</evidence>
<comment type="caution">
    <text evidence="4">The sequence shown here is derived from an EMBL/GenBank/DDBJ whole genome shotgun (WGS) entry which is preliminary data.</text>
</comment>
<dbReference type="EMBL" id="DVJJ01000127">
    <property type="protein sequence ID" value="HIS65374.1"/>
    <property type="molecule type" value="Genomic_DNA"/>
</dbReference>
<name>A0A9D1FAW0_9FIRM</name>
<dbReference type="Proteomes" id="UP000886741">
    <property type="component" value="Unassembled WGS sequence"/>
</dbReference>
<dbReference type="PROSITE" id="PS51272">
    <property type="entry name" value="SLH"/>
    <property type="match status" value="1"/>
</dbReference>
<keyword evidence="2" id="KW-0732">Signal</keyword>
<dbReference type="InterPro" id="IPR001119">
    <property type="entry name" value="SLH_dom"/>
</dbReference>
<keyword evidence="1" id="KW-0677">Repeat</keyword>
<evidence type="ECO:0000256" key="1">
    <source>
        <dbReference type="ARBA" id="ARBA00022737"/>
    </source>
</evidence>
<feature type="domain" description="SLH" evidence="3">
    <location>
        <begin position="77"/>
        <end position="140"/>
    </location>
</feature>
<proteinExistence type="predicted"/>